<dbReference type="InterPro" id="IPR038157">
    <property type="entry name" value="FeoA_core_dom"/>
</dbReference>
<dbReference type="PANTHER" id="PTHR42954:SF2">
    <property type="entry name" value="FE(2+) TRANSPORT PROTEIN A"/>
    <property type="match status" value="1"/>
</dbReference>
<evidence type="ECO:0000256" key="1">
    <source>
        <dbReference type="ARBA" id="ARBA00023004"/>
    </source>
</evidence>
<accession>A0A7C5DBU6</accession>
<name>A0A7C5DBU6_9CHLB</name>
<dbReference type="InterPro" id="IPR052713">
    <property type="entry name" value="FeoA"/>
</dbReference>
<evidence type="ECO:0000313" key="3">
    <source>
        <dbReference type="EMBL" id="HHE07682.1"/>
    </source>
</evidence>
<dbReference type="InterPro" id="IPR007167">
    <property type="entry name" value="Fe-transptr_FeoA-like"/>
</dbReference>
<dbReference type="InterPro" id="IPR008988">
    <property type="entry name" value="Transcriptional_repressor_C"/>
</dbReference>
<dbReference type="Gene3D" id="2.30.30.90">
    <property type="match status" value="1"/>
</dbReference>
<gene>
    <name evidence="3" type="ORF">ENL01_02030</name>
</gene>
<dbReference type="AlphaFoldDB" id="A0A7C5DBU6"/>
<reference evidence="3" key="1">
    <citation type="journal article" date="2020" name="mSystems">
        <title>Genome- and Community-Level Interaction Insights into Carbon Utilization and Element Cycling Functions of Hydrothermarchaeota in Hydrothermal Sediment.</title>
        <authorList>
            <person name="Zhou Z."/>
            <person name="Liu Y."/>
            <person name="Xu W."/>
            <person name="Pan J."/>
            <person name="Luo Z.H."/>
            <person name="Li M."/>
        </authorList>
    </citation>
    <scope>NUCLEOTIDE SEQUENCE [LARGE SCALE GENOMIC DNA]</scope>
    <source>
        <strain evidence="3">HyVt-628</strain>
    </source>
</reference>
<dbReference type="GO" id="GO:0046914">
    <property type="term" value="F:transition metal ion binding"/>
    <property type="evidence" value="ECO:0007669"/>
    <property type="project" value="InterPro"/>
</dbReference>
<comment type="caution">
    <text evidence="3">The sequence shown here is derived from an EMBL/GenBank/DDBJ whole genome shotgun (WGS) entry which is preliminary data.</text>
</comment>
<dbReference type="PANTHER" id="PTHR42954">
    <property type="entry name" value="FE(2+) TRANSPORT PROTEIN A"/>
    <property type="match status" value="1"/>
</dbReference>
<proteinExistence type="predicted"/>
<feature type="domain" description="Ferrous iron transporter FeoA-like" evidence="2">
    <location>
        <begin position="1"/>
        <end position="73"/>
    </location>
</feature>
<keyword evidence="1" id="KW-0408">Iron</keyword>
<dbReference type="EMBL" id="DRSK01000119">
    <property type="protein sequence ID" value="HHE07682.1"/>
    <property type="molecule type" value="Genomic_DNA"/>
</dbReference>
<sequence length="87" mass="9850">MKLNELRPKQKAIIRAIGDLGELKDRLTELGVLCGEPVQIVRIAPLGDPLEIRVGDEHLALRREDAEKIEVEAISQLRRRERKGGLF</sequence>
<dbReference type="Pfam" id="PF04023">
    <property type="entry name" value="FeoA"/>
    <property type="match status" value="1"/>
</dbReference>
<dbReference type="SUPFAM" id="SSF50037">
    <property type="entry name" value="C-terminal domain of transcriptional repressors"/>
    <property type="match status" value="1"/>
</dbReference>
<dbReference type="Proteomes" id="UP000886059">
    <property type="component" value="Unassembled WGS sequence"/>
</dbReference>
<dbReference type="SMART" id="SM00899">
    <property type="entry name" value="FeoA"/>
    <property type="match status" value="1"/>
</dbReference>
<evidence type="ECO:0000259" key="2">
    <source>
        <dbReference type="SMART" id="SM00899"/>
    </source>
</evidence>
<organism evidence="3">
    <name type="scientific">Chlorobaculum parvum</name>
    <dbReference type="NCBI Taxonomy" id="274539"/>
    <lineage>
        <taxon>Bacteria</taxon>
        <taxon>Pseudomonadati</taxon>
        <taxon>Chlorobiota</taxon>
        <taxon>Chlorobiia</taxon>
        <taxon>Chlorobiales</taxon>
        <taxon>Chlorobiaceae</taxon>
        <taxon>Chlorobaculum</taxon>
    </lineage>
</organism>
<protein>
    <submittedName>
        <fullName evidence="3">Ferrous iron transport protein A</fullName>
    </submittedName>
</protein>